<dbReference type="PROSITE" id="PS00072">
    <property type="entry name" value="ACYL_COA_DH_1"/>
    <property type="match status" value="1"/>
</dbReference>
<dbReference type="InterPro" id="IPR009100">
    <property type="entry name" value="AcylCoA_DH/oxidase_NM_dom_sf"/>
</dbReference>
<dbReference type="InterPro" id="IPR037069">
    <property type="entry name" value="AcylCoA_DH/ox_N_sf"/>
</dbReference>
<keyword evidence="11" id="KW-1185">Reference proteome</keyword>
<dbReference type="Pfam" id="PF00441">
    <property type="entry name" value="Acyl-CoA_dh_1"/>
    <property type="match status" value="1"/>
</dbReference>
<keyword evidence="4 6" id="KW-0274">FAD</keyword>
<evidence type="ECO:0000313" key="10">
    <source>
        <dbReference type="EMBL" id="TQE95542.1"/>
    </source>
</evidence>
<dbReference type="Gene3D" id="1.20.140.10">
    <property type="entry name" value="Butyryl-CoA Dehydrogenase, subunit A, domain 3"/>
    <property type="match status" value="1"/>
</dbReference>
<evidence type="ECO:0000256" key="2">
    <source>
        <dbReference type="ARBA" id="ARBA00009347"/>
    </source>
</evidence>
<organism evidence="10 11">
    <name type="scientific">Litorilinea aerophila</name>
    <dbReference type="NCBI Taxonomy" id="1204385"/>
    <lineage>
        <taxon>Bacteria</taxon>
        <taxon>Bacillati</taxon>
        <taxon>Chloroflexota</taxon>
        <taxon>Caldilineae</taxon>
        <taxon>Caldilineales</taxon>
        <taxon>Caldilineaceae</taxon>
        <taxon>Litorilinea</taxon>
    </lineage>
</organism>
<feature type="domain" description="Acyl-CoA dehydrogenase/oxidase N-terminal" evidence="9">
    <location>
        <begin position="6"/>
        <end position="117"/>
    </location>
</feature>
<comment type="similarity">
    <text evidence="2 6">Belongs to the acyl-CoA dehydrogenase family.</text>
</comment>
<feature type="domain" description="Acyl-CoA oxidase/dehydrogenase middle" evidence="8">
    <location>
        <begin position="122"/>
        <end position="222"/>
    </location>
</feature>
<dbReference type="InterPro" id="IPR046373">
    <property type="entry name" value="Acyl-CoA_Oxase/DH_mid-dom_sf"/>
</dbReference>
<dbReference type="Pfam" id="PF02771">
    <property type="entry name" value="Acyl-CoA_dh_N"/>
    <property type="match status" value="1"/>
</dbReference>
<dbReference type="FunFam" id="2.40.110.10:FF:000002">
    <property type="entry name" value="Acyl-CoA dehydrogenase fadE12"/>
    <property type="match status" value="1"/>
</dbReference>
<dbReference type="FunFam" id="1.10.540.10:FF:000002">
    <property type="entry name" value="Acyl-CoA dehydrogenase FadE19"/>
    <property type="match status" value="1"/>
</dbReference>
<evidence type="ECO:0000256" key="5">
    <source>
        <dbReference type="ARBA" id="ARBA00023002"/>
    </source>
</evidence>
<dbReference type="EMBL" id="VIGC01000013">
    <property type="protein sequence ID" value="TQE95542.1"/>
    <property type="molecule type" value="Genomic_DNA"/>
</dbReference>
<dbReference type="InterPro" id="IPR013786">
    <property type="entry name" value="AcylCoA_DH/ox_N"/>
</dbReference>
<accession>A0A540VFQ8</accession>
<dbReference type="RefSeq" id="WP_141610361.1">
    <property type="nucleotide sequence ID" value="NZ_VIGC02000013.1"/>
</dbReference>
<dbReference type="Proteomes" id="UP000317371">
    <property type="component" value="Unassembled WGS sequence"/>
</dbReference>
<sequence length="392" mass="42683">MDFHLSDEQRMYQAAVRDFCQRELAPYAAEVDRTGELRWEAIRKMPTLGLTGMGVPEEYGGAGLDTVSAALAMEEVGRACGSTGLSLAAHNSLCCGPLVRWGTSAQKERFLPLLTSGNYLGALALTEPAGGSDLAGSVRTTARLEDEWWVINGQKAWITNARHAPVIIVLCRTETEATPSRPTHSFSMILVEPEREGVTLGKPEAKMGLHGSCSQMVTFDNVRVPADHLLGERGRGFHQAMATLDGGRILIGALSLGLAQAAYEAALAYARQRHAFGRPIAQFEAIQWMVADAAVELEAARLLVWKAAWLKDQGEDFTRLAAAAKLKASEVAEKVCFHAIQIHGAYGYSREYPVERLYRDQRLMSIGEGTSEILRLVIARHELGLRGGDPAP</sequence>
<feature type="domain" description="Acyl-CoA dehydrogenase/oxidase C-terminal" evidence="7">
    <location>
        <begin position="234"/>
        <end position="381"/>
    </location>
</feature>
<comment type="cofactor">
    <cofactor evidence="1 6">
        <name>FAD</name>
        <dbReference type="ChEBI" id="CHEBI:57692"/>
    </cofactor>
</comment>
<gene>
    <name evidence="10" type="ORF">FKZ61_11930</name>
</gene>
<evidence type="ECO:0000259" key="9">
    <source>
        <dbReference type="Pfam" id="PF02771"/>
    </source>
</evidence>
<evidence type="ECO:0000256" key="6">
    <source>
        <dbReference type="RuleBase" id="RU362125"/>
    </source>
</evidence>
<dbReference type="SUPFAM" id="SSF56645">
    <property type="entry name" value="Acyl-CoA dehydrogenase NM domain-like"/>
    <property type="match status" value="1"/>
</dbReference>
<keyword evidence="3 6" id="KW-0285">Flavoprotein</keyword>
<dbReference type="AlphaFoldDB" id="A0A540VFQ8"/>
<proteinExistence type="inferred from homology"/>
<dbReference type="OrthoDB" id="9778581at2"/>
<dbReference type="SUPFAM" id="SSF47203">
    <property type="entry name" value="Acyl-CoA dehydrogenase C-terminal domain-like"/>
    <property type="match status" value="1"/>
</dbReference>
<dbReference type="PANTHER" id="PTHR43884">
    <property type="entry name" value="ACYL-COA DEHYDROGENASE"/>
    <property type="match status" value="1"/>
</dbReference>
<dbReference type="InterPro" id="IPR006089">
    <property type="entry name" value="Acyl-CoA_DH_CS"/>
</dbReference>
<comment type="caution">
    <text evidence="10">The sequence shown here is derived from an EMBL/GenBank/DDBJ whole genome shotgun (WGS) entry which is preliminary data.</text>
</comment>
<dbReference type="InterPro" id="IPR009075">
    <property type="entry name" value="AcylCo_DH/oxidase_C"/>
</dbReference>
<dbReference type="Gene3D" id="1.10.540.10">
    <property type="entry name" value="Acyl-CoA dehydrogenase/oxidase, N-terminal domain"/>
    <property type="match status" value="1"/>
</dbReference>
<evidence type="ECO:0000256" key="1">
    <source>
        <dbReference type="ARBA" id="ARBA00001974"/>
    </source>
</evidence>
<dbReference type="Gene3D" id="2.40.110.10">
    <property type="entry name" value="Butyryl-CoA Dehydrogenase, subunit A, domain 2"/>
    <property type="match status" value="1"/>
</dbReference>
<dbReference type="PIRSF" id="PIRSF016578">
    <property type="entry name" value="HsaA"/>
    <property type="match status" value="1"/>
</dbReference>
<dbReference type="PANTHER" id="PTHR43884:SF12">
    <property type="entry name" value="ISOVALERYL-COA DEHYDROGENASE, MITOCHONDRIAL-RELATED"/>
    <property type="match status" value="1"/>
</dbReference>
<protein>
    <submittedName>
        <fullName evidence="10">Acyl-CoA dehydrogenase</fullName>
    </submittedName>
</protein>
<name>A0A540VFQ8_9CHLR</name>
<evidence type="ECO:0000313" key="11">
    <source>
        <dbReference type="Proteomes" id="UP000317371"/>
    </source>
</evidence>
<evidence type="ECO:0000256" key="4">
    <source>
        <dbReference type="ARBA" id="ARBA00022827"/>
    </source>
</evidence>
<dbReference type="GO" id="GO:0003995">
    <property type="term" value="F:acyl-CoA dehydrogenase activity"/>
    <property type="evidence" value="ECO:0007669"/>
    <property type="project" value="InterPro"/>
</dbReference>
<dbReference type="InterPro" id="IPR006091">
    <property type="entry name" value="Acyl-CoA_Oxase/DH_mid-dom"/>
</dbReference>
<dbReference type="InParanoid" id="A0A540VFQ8"/>
<dbReference type="FunCoup" id="A0A540VFQ8">
    <property type="interactions" value="354"/>
</dbReference>
<evidence type="ECO:0000259" key="8">
    <source>
        <dbReference type="Pfam" id="PF02770"/>
    </source>
</evidence>
<evidence type="ECO:0000256" key="3">
    <source>
        <dbReference type="ARBA" id="ARBA00022630"/>
    </source>
</evidence>
<evidence type="ECO:0000259" key="7">
    <source>
        <dbReference type="Pfam" id="PF00441"/>
    </source>
</evidence>
<dbReference type="GO" id="GO:0050660">
    <property type="term" value="F:flavin adenine dinucleotide binding"/>
    <property type="evidence" value="ECO:0007669"/>
    <property type="project" value="InterPro"/>
</dbReference>
<dbReference type="FunFam" id="1.20.140.10:FF:000004">
    <property type="entry name" value="Acyl-CoA dehydrogenase FadE25"/>
    <property type="match status" value="1"/>
</dbReference>
<reference evidence="10 11" key="1">
    <citation type="submission" date="2019-06" db="EMBL/GenBank/DDBJ databases">
        <title>Genome sequence of Litorilinea aerophila BAA-2444.</title>
        <authorList>
            <person name="Maclea K.S."/>
            <person name="Maurais E.G."/>
            <person name="Iannazzi L.C."/>
        </authorList>
    </citation>
    <scope>NUCLEOTIDE SEQUENCE [LARGE SCALE GENOMIC DNA]</scope>
    <source>
        <strain evidence="10 11">ATCC BAA-2444</strain>
    </source>
</reference>
<dbReference type="InterPro" id="IPR036250">
    <property type="entry name" value="AcylCo_DH-like_C"/>
</dbReference>
<dbReference type="Pfam" id="PF02770">
    <property type="entry name" value="Acyl-CoA_dh_M"/>
    <property type="match status" value="1"/>
</dbReference>
<keyword evidence="5 6" id="KW-0560">Oxidoreductase</keyword>